<feature type="transmembrane region" description="Helical" evidence="6">
    <location>
        <begin position="188"/>
        <end position="209"/>
    </location>
</feature>
<feature type="transmembrane region" description="Helical" evidence="6">
    <location>
        <begin position="274"/>
        <end position="293"/>
    </location>
</feature>
<comment type="caution">
    <text evidence="8">The sequence shown here is derived from an EMBL/GenBank/DDBJ whole genome shotgun (WGS) entry which is preliminary data.</text>
</comment>
<protein>
    <submittedName>
        <fullName evidence="8">DMT family transporter</fullName>
    </submittedName>
</protein>
<dbReference type="PANTHER" id="PTHR22911:SF6">
    <property type="entry name" value="SOLUTE CARRIER FAMILY 35 MEMBER G1"/>
    <property type="match status" value="1"/>
</dbReference>
<comment type="similarity">
    <text evidence="2">Belongs to the drug/metabolite transporter (DMT) superfamily. 10 TMS drug/metabolite exporter (DME) (TC 2.A.7.3) family.</text>
</comment>
<dbReference type="Proteomes" id="UP001597474">
    <property type="component" value="Unassembled WGS sequence"/>
</dbReference>
<reference evidence="9" key="1">
    <citation type="journal article" date="2019" name="Int. J. Syst. Evol. Microbiol.">
        <title>The Global Catalogue of Microorganisms (GCM) 10K type strain sequencing project: providing services to taxonomists for standard genome sequencing and annotation.</title>
        <authorList>
            <consortium name="The Broad Institute Genomics Platform"/>
            <consortium name="The Broad Institute Genome Sequencing Center for Infectious Disease"/>
            <person name="Wu L."/>
            <person name="Ma J."/>
        </authorList>
    </citation>
    <scope>NUCLEOTIDE SEQUENCE [LARGE SCALE GENOMIC DNA]</scope>
    <source>
        <strain evidence="9">TISTR 2562</strain>
    </source>
</reference>
<name>A0ABW5U446_9RHOB</name>
<evidence type="ECO:0000256" key="3">
    <source>
        <dbReference type="ARBA" id="ARBA00022692"/>
    </source>
</evidence>
<keyword evidence="3 6" id="KW-0812">Transmembrane</keyword>
<keyword evidence="5 6" id="KW-0472">Membrane</keyword>
<organism evidence="8 9">
    <name type="scientific">Sulfitobacter aestuarii</name>
    <dbReference type="NCBI Taxonomy" id="2161676"/>
    <lineage>
        <taxon>Bacteria</taxon>
        <taxon>Pseudomonadati</taxon>
        <taxon>Pseudomonadota</taxon>
        <taxon>Alphaproteobacteria</taxon>
        <taxon>Rhodobacterales</taxon>
        <taxon>Roseobacteraceae</taxon>
        <taxon>Sulfitobacter</taxon>
    </lineage>
</organism>
<dbReference type="PANTHER" id="PTHR22911">
    <property type="entry name" value="ACYL-MALONYL CONDENSING ENZYME-RELATED"/>
    <property type="match status" value="1"/>
</dbReference>
<keyword evidence="4 6" id="KW-1133">Transmembrane helix</keyword>
<dbReference type="Pfam" id="PF00892">
    <property type="entry name" value="EamA"/>
    <property type="match status" value="2"/>
</dbReference>
<sequence length="301" mass="32065">MPKGRAPGTGSAGAAIAISLVSLVFFDLMGLMIKRLSTDYSAAELSAYRNLFGMIPGVIVLWSSRSWHRAGRQLRVRQWGLICGRGLIVALAQLMFYLSLGLLPFASATTISYSGGLFMKAFAVILLRERVGPIRWTAVVVGFIGVIMVMGPGRETFTLASALPLAAAALYALTGVTARLIDEDVPSALVNLYSTGFAVIGSLAIALFLGGFSPVQSASDLVWIAAMGSSGGIAVLLLIISFRMTEQSNLAPFSFFGIPMAFVFGWVFFDEAPIEDLFPGALLIVFGGLLVVLRGRQRDIA</sequence>
<evidence type="ECO:0000256" key="6">
    <source>
        <dbReference type="SAM" id="Phobius"/>
    </source>
</evidence>
<gene>
    <name evidence="8" type="ORF">ACFSUD_13465</name>
</gene>
<feature type="domain" description="EamA" evidence="7">
    <location>
        <begin position="164"/>
        <end position="292"/>
    </location>
</feature>
<dbReference type="InterPro" id="IPR037185">
    <property type="entry name" value="EmrE-like"/>
</dbReference>
<evidence type="ECO:0000256" key="2">
    <source>
        <dbReference type="ARBA" id="ARBA00009853"/>
    </source>
</evidence>
<evidence type="ECO:0000259" key="7">
    <source>
        <dbReference type="Pfam" id="PF00892"/>
    </source>
</evidence>
<feature type="transmembrane region" description="Helical" evidence="6">
    <location>
        <begin position="12"/>
        <end position="33"/>
    </location>
</feature>
<feature type="transmembrane region" description="Helical" evidence="6">
    <location>
        <begin position="79"/>
        <end position="99"/>
    </location>
</feature>
<feature type="transmembrane region" description="Helical" evidence="6">
    <location>
        <begin position="105"/>
        <end position="127"/>
    </location>
</feature>
<comment type="subcellular location">
    <subcellularLocation>
        <location evidence="1">Membrane</location>
        <topology evidence="1">Multi-pass membrane protein</topology>
    </subcellularLocation>
</comment>
<dbReference type="EMBL" id="JBHUMP010000012">
    <property type="protein sequence ID" value="MFD2740590.1"/>
    <property type="molecule type" value="Genomic_DNA"/>
</dbReference>
<evidence type="ECO:0000313" key="8">
    <source>
        <dbReference type="EMBL" id="MFD2740590.1"/>
    </source>
</evidence>
<evidence type="ECO:0000256" key="1">
    <source>
        <dbReference type="ARBA" id="ARBA00004141"/>
    </source>
</evidence>
<keyword evidence="9" id="KW-1185">Reference proteome</keyword>
<evidence type="ECO:0000256" key="4">
    <source>
        <dbReference type="ARBA" id="ARBA00022989"/>
    </source>
</evidence>
<accession>A0ABW5U446</accession>
<dbReference type="SUPFAM" id="SSF103481">
    <property type="entry name" value="Multidrug resistance efflux transporter EmrE"/>
    <property type="match status" value="2"/>
</dbReference>
<evidence type="ECO:0000313" key="9">
    <source>
        <dbReference type="Proteomes" id="UP001597474"/>
    </source>
</evidence>
<feature type="transmembrane region" description="Helical" evidence="6">
    <location>
        <begin position="157"/>
        <end position="176"/>
    </location>
</feature>
<proteinExistence type="inferred from homology"/>
<feature type="transmembrane region" description="Helical" evidence="6">
    <location>
        <begin position="249"/>
        <end position="268"/>
    </location>
</feature>
<feature type="transmembrane region" description="Helical" evidence="6">
    <location>
        <begin position="221"/>
        <end position="242"/>
    </location>
</feature>
<evidence type="ECO:0000256" key="5">
    <source>
        <dbReference type="ARBA" id="ARBA00023136"/>
    </source>
</evidence>
<feature type="domain" description="EamA" evidence="7">
    <location>
        <begin position="16"/>
        <end position="150"/>
    </location>
</feature>
<feature type="transmembrane region" description="Helical" evidence="6">
    <location>
        <begin position="134"/>
        <end position="151"/>
    </location>
</feature>
<dbReference type="InterPro" id="IPR000620">
    <property type="entry name" value="EamA_dom"/>
</dbReference>